<dbReference type="InterPro" id="IPR050526">
    <property type="entry name" value="Rubredoxin_ET"/>
</dbReference>
<accession>A0A6L9Y5U6</accession>
<dbReference type="GO" id="GO:0009055">
    <property type="term" value="F:electron transfer activity"/>
    <property type="evidence" value="ECO:0007669"/>
    <property type="project" value="InterPro"/>
</dbReference>
<dbReference type="Gene3D" id="2.20.28.10">
    <property type="match status" value="1"/>
</dbReference>
<comment type="function">
    <text evidence="1">Involved in the hydrocarbon hydroxylating system, which transfers electrons from NADH to rubredoxin reductase and then through rubredoxin to alkane 1 monooxygenase.</text>
</comment>
<keyword evidence="6 8" id="KW-0249">Electron transport</keyword>
<evidence type="ECO:0000256" key="6">
    <source>
        <dbReference type="ARBA" id="ARBA00022982"/>
    </source>
</evidence>
<organism evidence="11 12">
    <name type="scientific">Pelistega ratti</name>
    <dbReference type="NCBI Taxonomy" id="2652177"/>
    <lineage>
        <taxon>Bacteria</taxon>
        <taxon>Pseudomonadati</taxon>
        <taxon>Pseudomonadota</taxon>
        <taxon>Betaproteobacteria</taxon>
        <taxon>Burkholderiales</taxon>
        <taxon>Alcaligenaceae</taxon>
        <taxon>Pelistega</taxon>
    </lineage>
</organism>
<feature type="binding site" evidence="9">
    <location>
        <position position="42"/>
    </location>
    <ligand>
        <name>Fe cation</name>
        <dbReference type="ChEBI" id="CHEBI:24875"/>
    </ligand>
</feature>
<proteinExistence type="inferred from homology"/>
<dbReference type="PIRSF" id="PIRSF000071">
    <property type="entry name" value="Rubredoxin"/>
    <property type="match status" value="1"/>
</dbReference>
<sequence length="54" mass="6061">MQKWQCLICSWVYDEAVGDPEEGIPLGTKWEDVPDDWSCPECGASKADFQIVAI</sequence>
<dbReference type="EMBL" id="JAAGYR010000004">
    <property type="protein sequence ID" value="NEN75297.1"/>
    <property type="molecule type" value="Genomic_DNA"/>
</dbReference>
<comment type="caution">
    <text evidence="11">The sequence shown here is derived from an EMBL/GenBank/DDBJ whole genome shotgun (WGS) entry which is preliminary data.</text>
</comment>
<protein>
    <recommendedName>
        <fullName evidence="8">Rubredoxin</fullName>
    </recommendedName>
</protein>
<feature type="binding site" evidence="9">
    <location>
        <position position="6"/>
    </location>
    <ligand>
        <name>Fe cation</name>
        <dbReference type="ChEBI" id="CHEBI:24875"/>
    </ligand>
</feature>
<keyword evidence="4 8" id="KW-0813">Transport</keyword>
<dbReference type="SUPFAM" id="SSF57802">
    <property type="entry name" value="Rubredoxin-like"/>
    <property type="match status" value="1"/>
</dbReference>
<evidence type="ECO:0000313" key="11">
    <source>
        <dbReference type="EMBL" id="NEN75297.1"/>
    </source>
</evidence>
<feature type="domain" description="Rubredoxin-like" evidence="10">
    <location>
        <begin position="1"/>
        <end position="52"/>
    </location>
</feature>
<dbReference type="Pfam" id="PF00301">
    <property type="entry name" value="Rubredoxin"/>
    <property type="match status" value="1"/>
</dbReference>
<feature type="binding site" evidence="9">
    <location>
        <position position="9"/>
    </location>
    <ligand>
        <name>Fe cation</name>
        <dbReference type="ChEBI" id="CHEBI:24875"/>
    </ligand>
</feature>
<comment type="similarity">
    <text evidence="3 8">Belongs to the rubredoxin family.</text>
</comment>
<dbReference type="GO" id="GO:0005506">
    <property type="term" value="F:iron ion binding"/>
    <property type="evidence" value="ECO:0007669"/>
    <property type="project" value="InterPro"/>
</dbReference>
<dbReference type="FunFam" id="2.20.28.10:FF:000001">
    <property type="entry name" value="Rubredoxin"/>
    <property type="match status" value="1"/>
</dbReference>
<dbReference type="CDD" id="cd00730">
    <property type="entry name" value="rubredoxin"/>
    <property type="match status" value="1"/>
</dbReference>
<dbReference type="Proteomes" id="UP000477651">
    <property type="component" value="Unassembled WGS sequence"/>
</dbReference>
<dbReference type="PROSITE" id="PS00202">
    <property type="entry name" value="RUBREDOXIN"/>
    <property type="match status" value="1"/>
</dbReference>
<evidence type="ECO:0000256" key="7">
    <source>
        <dbReference type="ARBA" id="ARBA00023004"/>
    </source>
</evidence>
<dbReference type="InterPro" id="IPR024922">
    <property type="entry name" value="Rubredoxin"/>
</dbReference>
<gene>
    <name evidence="11" type="ORF">F9B74_03010</name>
</gene>
<evidence type="ECO:0000256" key="1">
    <source>
        <dbReference type="ARBA" id="ARBA00002792"/>
    </source>
</evidence>
<evidence type="ECO:0000259" key="10">
    <source>
        <dbReference type="PROSITE" id="PS50903"/>
    </source>
</evidence>
<dbReference type="InterPro" id="IPR024935">
    <property type="entry name" value="Rubredoxin_dom"/>
</dbReference>
<dbReference type="RefSeq" id="WP_163763996.1">
    <property type="nucleotide sequence ID" value="NZ_JAAGYR010000004.1"/>
</dbReference>
<evidence type="ECO:0000256" key="2">
    <source>
        <dbReference type="ARBA" id="ARBA00004933"/>
    </source>
</evidence>
<evidence type="ECO:0000256" key="8">
    <source>
        <dbReference type="PIRNR" id="PIRNR000071"/>
    </source>
</evidence>
<evidence type="ECO:0000256" key="5">
    <source>
        <dbReference type="ARBA" id="ARBA00022723"/>
    </source>
</evidence>
<dbReference type="PANTHER" id="PTHR47627">
    <property type="entry name" value="RUBREDOXIN"/>
    <property type="match status" value="1"/>
</dbReference>
<evidence type="ECO:0000313" key="12">
    <source>
        <dbReference type="Proteomes" id="UP000477651"/>
    </source>
</evidence>
<name>A0A6L9Y5U6_9BURK</name>
<evidence type="ECO:0000256" key="9">
    <source>
        <dbReference type="PIRSR" id="PIRSR000071-1"/>
    </source>
</evidence>
<comment type="pathway">
    <text evidence="2">Hydrocarbon metabolism; alkane degradation.</text>
</comment>
<feature type="binding site" evidence="9">
    <location>
        <position position="39"/>
    </location>
    <ligand>
        <name>Fe cation</name>
        <dbReference type="ChEBI" id="CHEBI:24875"/>
    </ligand>
</feature>
<reference evidence="11 12" key="1">
    <citation type="submission" date="2020-02" db="EMBL/GenBank/DDBJ databases">
        <title>Pelistega sp. NLN82 were isolated from wild rodents of the Hainan Island.</title>
        <authorList>
            <person name="Niu N."/>
            <person name="Zhou J."/>
        </authorList>
    </citation>
    <scope>NUCLEOTIDE SEQUENCE [LARGE SCALE GENOMIC DNA]</scope>
    <source>
        <strain evidence="11 12">NLN82</strain>
    </source>
</reference>
<keyword evidence="7 8" id="KW-0408">Iron</keyword>
<dbReference type="PRINTS" id="PR00163">
    <property type="entry name" value="RUBREDOXIN"/>
</dbReference>
<dbReference type="GO" id="GO:0043448">
    <property type="term" value="P:alkane catabolic process"/>
    <property type="evidence" value="ECO:0007669"/>
    <property type="project" value="TreeGrafter"/>
</dbReference>
<evidence type="ECO:0000256" key="3">
    <source>
        <dbReference type="ARBA" id="ARBA00005337"/>
    </source>
</evidence>
<keyword evidence="12" id="KW-1185">Reference proteome</keyword>
<dbReference type="AlphaFoldDB" id="A0A6L9Y5U6"/>
<dbReference type="InterPro" id="IPR018527">
    <property type="entry name" value="Rubredoxin_Fe_BS"/>
</dbReference>
<comment type="cofactor">
    <cofactor evidence="8 9">
        <name>Fe(3+)</name>
        <dbReference type="ChEBI" id="CHEBI:29034"/>
    </cofactor>
    <text evidence="8 9">Binds 1 Fe(3+) ion per subunit.</text>
</comment>
<dbReference type="InterPro" id="IPR024934">
    <property type="entry name" value="Rubredoxin-like_dom"/>
</dbReference>
<keyword evidence="5 8" id="KW-0479">Metal-binding</keyword>
<evidence type="ECO:0000256" key="4">
    <source>
        <dbReference type="ARBA" id="ARBA00022448"/>
    </source>
</evidence>
<dbReference type="PANTHER" id="PTHR47627:SF1">
    <property type="entry name" value="RUBREDOXIN-1-RELATED"/>
    <property type="match status" value="1"/>
</dbReference>
<dbReference type="PROSITE" id="PS50903">
    <property type="entry name" value="RUBREDOXIN_LIKE"/>
    <property type="match status" value="1"/>
</dbReference>